<protein>
    <submittedName>
        <fullName evidence="1">Uncharacterized protein</fullName>
    </submittedName>
</protein>
<sequence>TCAVARRAAFSQWSSCPGFGIPTWQRLWSVFPSLTWNGFKSRVATLDRGEPRIRPCVPRIDGPVSRDAALSPHTGLKT</sequence>
<keyword evidence="2" id="KW-1185">Reference proteome</keyword>
<gene>
    <name evidence="1" type="ORF">ILYODFUR_009792</name>
</gene>
<evidence type="ECO:0000313" key="1">
    <source>
        <dbReference type="EMBL" id="MEQ2224665.1"/>
    </source>
</evidence>
<dbReference type="Proteomes" id="UP001482620">
    <property type="component" value="Unassembled WGS sequence"/>
</dbReference>
<dbReference type="EMBL" id="JAHRIQ010012278">
    <property type="protein sequence ID" value="MEQ2224665.1"/>
    <property type="molecule type" value="Genomic_DNA"/>
</dbReference>
<organism evidence="1 2">
    <name type="scientific">Ilyodon furcidens</name>
    <name type="common">goldbreast splitfin</name>
    <dbReference type="NCBI Taxonomy" id="33524"/>
    <lineage>
        <taxon>Eukaryota</taxon>
        <taxon>Metazoa</taxon>
        <taxon>Chordata</taxon>
        <taxon>Craniata</taxon>
        <taxon>Vertebrata</taxon>
        <taxon>Euteleostomi</taxon>
        <taxon>Actinopterygii</taxon>
        <taxon>Neopterygii</taxon>
        <taxon>Teleostei</taxon>
        <taxon>Neoteleostei</taxon>
        <taxon>Acanthomorphata</taxon>
        <taxon>Ovalentaria</taxon>
        <taxon>Atherinomorphae</taxon>
        <taxon>Cyprinodontiformes</taxon>
        <taxon>Goodeidae</taxon>
        <taxon>Ilyodon</taxon>
    </lineage>
</organism>
<evidence type="ECO:0000313" key="2">
    <source>
        <dbReference type="Proteomes" id="UP001482620"/>
    </source>
</evidence>
<proteinExistence type="predicted"/>
<accession>A0ABV0SVN1</accession>
<feature type="non-terminal residue" evidence="1">
    <location>
        <position position="1"/>
    </location>
</feature>
<reference evidence="1 2" key="1">
    <citation type="submission" date="2021-06" db="EMBL/GenBank/DDBJ databases">
        <authorList>
            <person name="Palmer J.M."/>
        </authorList>
    </citation>
    <scope>NUCLEOTIDE SEQUENCE [LARGE SCALE GENOMIC DNA]</scope>
    <source>
        <strain evidence="2">if_2019</strain>
        <tissue evidence="1">Muscle</tissue>
    </source>
</reference>
<name>A0ABV0SVN1_9TELE</name>
<comment type="caution">
    <text evidence="1">The sequence shown here is derived from an EMBL/GenBank/DDBJ whole genome shotgun (WGS) entry which is preliminary data.</text>
</comment>